<reference evidence="3" key="1">
    <citation type="submission" date="2016-02" db="EMBL/GenBank/DDBJ databases">
        <title>Draft genome sequence of Microdochium bolleyi, a fungal endophyte of beachgrass.</title>
        <authorList>
            <consortium name="DOE Joint Genome Institute"/>
            <person name="David A.S."/>
            <person name="May G."/>
            <person name="Haridas S."/>
            <person name="Lim J."/>
            <person name="Wang M."/>
            <person name="Labutti K."/>
            <person name="Lipzen A."/>
            <person name="Barry K."/>
            <person name="Grigoriev I.V."/>
        </authorList>
    </citation>
    <scope>NUCLEOTIDE SEQUENCE [LARGE SCALE GENOMIC DNA]</scope>
    <source>
        <strain evidence="3">J235TASD1</strain>
    </source>
</reference>
<dbReference type="Proteomes" id="UP000070501">
    <property type="component" value="Unassembled WGS sequence"/>
</dbReference>
<organism evidence="2 3">
    <name type="scientific">Microdochium bolleyi</name>
    <dbReference type="NCBI Taxonomy" id="196109"/>
    <lineage>
        <taxon>Eukaryota</taxon>
        <taxon>Fungi</taxon>
        <taxon>Dikarya</taxon>
        <taxon>Ascomycota</taxon>
        <taxon>Pezizomycotina</taxon>
        <taxon>Sordariomycetes</taxon>
        <taxon>Xylariomycetidae</taxon>
        <taxon>Xylariales</taxon>
        <taxon>Microdochiaceae</taxon>
        <taxon>Microdochium</taxon>
    </lineage>
</organism>
<feature type="compositionally biased region" description="Basic and acidic residues" evidence="1">
    <location>
        <begin position="294"/>
        <end position="304"/>
    </location>
</feature>
<keyword evidence="3" id="KW-1185">Reference proteome</keyword>
<dbReference type="EMBL" id="KQ964249">
    <property type="protein sequence ID" value="KXJ92377.1"/>
    <property type="molecule type" value="Genomic_DNA"/>
</dbReference>
<feature type="non-terminal residue" evidence="2">
    <location>
        <position position="332"/>
    </location>
</feature>
<dbReference type="SUPFAM" id="SSF50729">
    <property type="entry name" value="PH domain-like"/>
    <property type="match status" value="1"/>
</dbReference>
<feature type="compositionally biased region" description="Basic and acidic residues" evidence="1">
    <location>
        <begin position="125"/>
        <end position="144"/>
    </location>
</feature>
<dbReference type="AlphaFoldDB" id="A0A136J5B2"/>
<sequence>MARSPLDFASKIYVLTTSSWLFQYAAEGDHDRPPERALRITKNSAAFASDLIPGRHWVIQILSAADTISTANADSKSRKTKQKGADKRQVSTFLLVCETPDDMESWLAVLRQEIEMLGGKKKASETGEVLRETSDRKVEMDRHSLTSPEPTRYSRIIREDFSWNQDKLERTPDLLQDDVSTTASLVSSEGNNLENLRDSSGNRYSAASMELRAFGTPPNSSPACSPTRPSFPSFAHETYVLEQVAKMPSLAPGAPEVRARPNAAAIMNRRQSRQVANADLNVYNVSGRSPSVDSTRRDSAEHEYVSTPQSIPNFSIPQAVSRRFSALQAPAI</sequence>
<evidence type="ECO:0000313" key="2">
    <source>
        <dbReference type="EMBL" id="KXJ92377.1"/>
    </source>
</evidence>
<gene>
    <name evidence="2" type="ORF">Micbo1qcDRAFT_162643</name>
</gene>
<protein>
    <recommendedName>
        <fullName evidence="4">PH domain-containing protein</fullName>
    </recommendedName>
</protein>
<evidence type="ECO:0000313" key="3">
    <source>
        <dbReference type="Proteomes" id="UP000070501"/>
    </source>
</evidence>
<dbReference type="OrthoDB" id="1749473at2759"/>
<dbReference type="InParanoid" id="A0A136J5B2"/>
<proteinExistence type="predicted"/>
<accession>A0A136J5B2</accession>
<name>A0A136J5B2_9PEZI</name>
<dbReference type="STRING" id="196109.A0A136J5B2"/>
<evidence type="ECO:0008006" key="4">
    <source>
        <dbReference type="Google" id="ProtNLM"/>
    </source>
</evidence>
<feature type="region of interest" description="Disordered" evidence="1">
    <location>
        <begin position="286"/>
        <end position="306"/>
    </location>
</feature>
<feature type="region of interest" description="Disordered" evidence="1">
    <location>
        <begin position="125"/>
        <end position="148"/>
    </location>
</feature>
<evidence type="ECO:0000256" key="1">
    <source>
        <dbReference type="SAM" id="MobiDB-lite"/>
    </source>
</evidence>